<accession>A0AA36EDY6</accession>
<evidence type="ECO:0000313" key="2">
    <source>
        <dbReference type="Proteomes" id="UP001177003"/>
    </source>
</evidence>
<proteinExistence type="predicted"/>
<name>A0AA36EDY6_LACSI</name>
<gene>
    <name evidence="1" type="ORF">LSALG_LOCUS29448</name>
</gene>
<dbReference type="Proteomes" id="UP001177003">
    <property type="component" value="Chromosome 6"/>
</dbReference>
<evidence type="ECO:0000313" key="1">
    <source>
        <dbReference type="EMBL" id="CAI9290245.1"/>
    </source>
</evidence>
<dbReference type="EMBL" id="OX465082">
    <property type="protein sequence ID" value="CAI9290245.1"/>
    <property type="molecule type" value="Genomic_DNA"/>
</dbReference>
<keyword evidence="2" id="KW-1185">Reference proteome</keyword>
<reference evidence="1" key="1">
    <citation type="submission" date="2023-04" db="EMBL/GenBank/DDBJ databases">
        <authorList>
            <person name="Vijverberg K."/>
            <person name="Xiong W."/>
            <person name="Schranz E."/>
        </authorList>
    </citation>
    <scope>NUCLEOTIDE SEQUENCE</scope>
</reference>
<dbReference type="AlphaFoldDB" id="A0AA36EDY6"/>
<organism evidence="1 2">
    <name type="scientific">Lactuca saligna</name>
    <name type="common">Willowleaf lettuce</name>
    <dbReference type="NCBI Taxonomy" id="75948"/>
    <lineage>
        <taxon>Eukaryota</taxon>
        <taxon>Viridiplantae</taxon>
        <taxon>Streptophyta</taxon>
        <taxon>Embryophyta</taxon>
        <taxon>Tracheophyta</taxon>
        <taxon>Spermatophyta</taxon>
        <taxon>Magnoliopsida</taxon>
        <taxon>eudicotyledons</taxon>
        <taxon>Gunneridae</taxon>
        <taxon>Pentapetalae</taxon>
        <taxon>asterids</taxon>
        <taxon>campanulids</taxon>
        <taxon>Asterales</taxon>
        <taxon>Asteraceae</taxon>
        <taxon>Cichorioideae</taxon>
        <taxon>Cichorieae</taxon>
        <taxon>Lactucinae</taxon>
        <taxon>Lactuca</taxon>
    </lineage>
</organism>
<sequence length="158" mass="18888">MNPHDWICLFLILSKDEQNYEPNTTHLKRLLVCYIHDFAKMDVEIAFVLKNKLMHKIEEESKDLNKLKLGKIKKENLSLVYQQRTNHTVHRCMFFMLYNNLYSTSDLTYIIGLNETVKTNDVVDHKCFSEMIKWYIAVRNTLLNVMSKPFTVQKRQQQ</sequence>
<protein>
    <submittedName>
        <fullName evidence="1">Uncharacterized protein</fullName>
    </submittedName>
</protein>